<evidence type="ECO:0008006" key="3">
    <source>
        <dbReference type="Google" id="ProtNLM"/>
    </source>
</evidence>
<name>A0A246IDJ0_STEMA</name>
<organism evidence="1 2">
    <name type="scientific">Stenotrophomonas maltophilia</name>
    <name type="common">Pseudomonas maltophilia</name>
    <name type="synonym">Xanthomonas maltophilia</name>
    <dbReference type="NCBI Taxonomy" id="40324"/>
    <lineage>
        <taxon>Bacteria</taxon>
        <taxon>Pseudomonadati</taxon>
        <taxon>Pseudomonadota</taxon>
        <taxon>Gammaproteobacteria</taxon>
        <taxon>Lysobacterales</taxon>
        <taxon>Lysobacteraceae</taxon>
        <taxon>Stenotrophomonas</taxon>
        <taxon>Stenotrophomonas maltophilia group</taxon>
    </lineage>
</organism>
<accession>A0A246IDJ0</accession>
<dbReference type="EMBL" id="NIVX01000026">
    <property type="protein sequence ID" value="OWQ78049.1"/>
    <property type="molecule type" value="Genomic_DNA"/>
</dbReference>
<evidence type="ECO:0000313" key="1">
    <source>
        <dbReference type="EMBL" id="OWQ78049.1"/>
    </source>
</evidence>
<gene>
    <name evidence="1" type="ORF">CEE63_03295</name>
</gene>
<dbReference type="InterPro" id="IPR007670">
    <property type="entry name" value="DUF596"/>
</dbReference>
<sequence>MGASRGEARMRDEVYSAVMNSSFGLSLGAVWQHMTMEMGDVGISGRRGAFFELMGRLLRERKVKLASDGRTLEGDWREQLLFISKAWLESPGEDDIDGFGLWFLIDAPAGLVWIGADGREHWT</sequence>
<dbReference type="AlphaFoldDB" id="A0A246IDJ0"/>
<dbReference type="Pfam" id="PF04591">
    <property type="entry name" value="DUF596"/>
    <property type="match status" value="1"/>
</dbReference>
<dbReference type="Proteomes" id="UP000197090">
    <property type="component" value="Unassembled WGS sequence"/>
</dbReference>
<comment type="caution">
    <text evidence="1">The sequence shown here is derived from an EMBL/GenBank/DDBJ whole genome shotgun (WGS) entry which is preliminary data.</text>
</comment>
<evidence type="ECO:0000313" key="2">
    <source>
        <dbReference type="Proteomes" id="UP000197090"/>
    </source>
</evidence>
<dbReference type="InterPro" id="IPR023138">
    <property type="entry name" value="NMB0513-like_sf"/>
</dbReference>
<dbReference type="Gene3D" id="1.10.3510.10">
    <property type="entry name" value="NMB0513-like"/>
    <property type="match status" value="1"/>
</dbReference>
<proteinExistence type="predicted"/>
<protein>
    <recommendedName>
        <fullName evidence="3">DUF596 domain-containing protein</fullName>
    </recommendedName>
</protein>
<dbReference type="SUPFAM" id="SSF160472">
    <property type="entry name" value="NMB0513-like"/>
    <property type="match status" value="1"/>
</dbReference>
<reference evidence="1 2" key="1">
    <citation type="submission" date="2017-06" db="EMBL/GenBank/DDBJ databases">
        <authorList>
            <person name="Kim H.J."/>
            <person name="Triplett B.A."/>
        </authorList>
    </citation>
    <scope>NUCLEOTIDE SEQUENCE [LARGE SCALE GENOMIC DNA]</scope>
    <source>
        <strain evidence="1 2">594</strain>
    </source>
</reference>